<comment type="caution">
    <text evidence="2">The sequence shown here is derived from an EMBL/GenBank/DDBJ whole genome shotgun (WGS) entry which is preliminary data.</text>
</comment>
<feature type="compositionally biased region" description="Low complexity" evidence="1">
    <location>
        <begin position="144"/>
        <end position="163"/>
    </location>
</feature>
<dbReference type="SUPFAM" id="SSF55658">
    <property type="entry name" value="L9 N-domain-like"/>
    <property type="match status" value="1"/>
</dbReference>
<dbReference type="EMBL" id="JARJCM010000106">
    <property type="protein sequence ID" value="KAJ7028995.1"/>
    <property type="molecule type" value="Genomic_DNA"/>
</dbReference>
<accession>A0AAD6SK87</accession>
<proteinExistence type="predicted"/>
<gene>
    <name evidence="2" type="ORF">C8F04DRAFT_1265390</name>
</gene>
<dbReference type="InterPro" id="IPR009027">
    <property type="entry name" value="Ribosomal_bL9/RNase_H1_N"/>
</dbReference>
<protein>
    <submittedName>
        <fullName evidence="2">Uncharacterized protein</fullName>
    </submittedName>
</protein>
<organism evidence="2 3">
    <name type="scientific">Mycena alexandri</name>
    <dbReference type="NCBI Taxonomy" id="1745969"/>
    <lineage>
        <taxon>Eukaryota</taxon>
        <taxon>Fungi</taxon>
        <taxon>Dikarya</taxon>
        <taxon>Basidiomycota</taxon>
        <taxon>Agaricomycotina</taxon>
        <taxon>Agaricomycetes</taxon>
        <taxon>Agaricomycetidae</taxon>
        <taxon>Agaricales</taxon>
        <taxon>Marasmiineae</taxon>
        <taxon>Mycenaceae</taxon>
        <taxon>Mycena</taxon>
    </lineage>
</organism>
<dbReference type="Proteomes" id="UP001218188">
    <property type="component" value="Unassembled WGS sequence"/>
</dbReference>
<keyword evidence="3" id="KW-1185">Reference proteome</keyword>
<evidence type="ECO:0000313" key="2">
    <source>
        <dbReference type="EMBL" id="KAJ7028995.1"/>
    </source>
</evidence>
<name>A0AAD6SK87_9AGAR</name>
<dbReference type="AlphaFoldDB" id="A0AAD6SK87"/>
<feature type="region of interest" description="Disordered" evidence="1">
    <location>
        <begin position="93"/>
        <end position="128"/>
    </location>
</feature>
<reference evidence="2" key="1">
    <citation type="submission" date="2023-03" db="EMBL/GenBank/DDBJ databases">
        <title>Massive genome expansion in bonnet fungi (Mycena s.s.) driven by repeated elements and novel gene families across ecological guilds.</title>
        <authorList>
            <consortium name="Lawrence Berkeley National Laboratory"/>
            <person name="Harder C.B."/>
            <person name="Miyauchi S."/>
            <person name="Viragh M."/>
            <person name="Kuo A."/>
            <person name="Thoen E."/>
            <person name="Andreopoulos B."/>
            <person name="Lu D."/>
            <person name="Skrede I."/>
            <person name="Drula E."/>
            <person name="Henrissat B."/>
            <person name="Morin E."/>
            <person name="Kohler A."/>
            <person name="Barry K."/>
            <person name="LaButti K."/>
            <person name="Morin E."/>
            <person name="Salamov A."/>
            <person name="Lipzen A."/>
            <person name="Mereny Z."/>
            <person name="Hegedus B."/>
            <person name="Baldrian P."/>
            <person name="Stursova M."/>
            <person name="Weitz H."/>
            <person name="Taylor A."/>
            <person name="Grigoriev I.V."/>
            <person name="Nagy L.G."/>
            <person name="Martin F."/>
            <person name="Kauserud H."/>
        </authorList>
    </citation>
    <scope>NUCLEOTIDE SEQUENCE</scope>
    <source>
        <strain evidence="2">CBHHK200</strain>
    </source>
</reference>
<evidence type="ECO:0000313" key="3">
    <source>
        <dbReference type="Proteomes" id="UP001218188"/>
    </source>
</evidence>
<sequence length="231" mass="25009">MTADEMIPDTEDAAHDSRFWCLPPVRDSPSESGHRGGNFPMYLVTQGFKVGVWYNWTAVHAMVDGYPSGSQRGHQTMEGCVREWQLHCPLGVHPHSSDPKAVKPAGGTPRRHTAARNQAEAESLPNLAALDLGGNKAARRPVWSEASASSPSSVSTLSGTSTAHSADSSLSALPQPRYWAIWRGRVVYTSRASAKKTFLAAEAEGLKPRMLATADLEECEAFASGVHWIKD</sequence>
<feature type="region of interest" description="Disordered" evidence="1">
    <location>
        <begin position="142"/>
        <end position="169"/>
    </location>
</feature>
<evidence type="ECO:0000256" key="1">
    <source>
        <dbReference type="SAM" id="MobiDB-lite"/>
    </source>
</evidence>